<comment type="similarity">
    <text evidence="1">Belongs to the enoyl-CoA hydratase/isomerase family.</text>
</comment>
<dbReference type="SUPFAM" id="SSF52096">
    <property type="entry name" value="ClpP/crotonase"/>
    <property type="match status" value="1"/>
</dbReference>
<dbReference type="InterPro" id="IPR001753">
    <property type="entry name" value="Enoyl-CoA_hydra/iso"/>
</dbReference>
<dbReference type="RefSeq" id="WP_184067698.1">
    <property type="nucleotide sequence ID" value="NZ_JACHNZ010000015.1"/>
</dbReference>
<dbReference type="EMBL" id="JACHNZ010000015">
    <property type="protein sequence ID" value="MBB4631993.1"/>
    <property type="molecule type" value="Genomic_DNA"/>
</dbReference>
<accession>A0A7W7B0V9</accession>
<gene>
    <name evidence="2" type="ORF">GGQ98_001610</name>
</gene>
<dbReference type="GO" id="GO:0004300">
    <property type="term" value="F:enoyl-CoA hydratase activity"/>
    <property type="evidence" value="ECO:0007669"/>
    <property type="project" value="UniProtKB-EC"/>
</dbReference>
<organism evidence="2 3">
    <name type="scientific">Sphingosinicella soli</name>
    <dbReference type="NCBI Taxonomy" id="333708"/>
    <lineage>
        <taxon>Bacteria</taxon>
        <taxon>Pseudomonadati</taxon>
        <taxon>Pseudomonadota</taxon>
        <taxon>Alphaproteobacteria</taxon>
        <taxon>Sphingomonadales</taxon>
        <taxon>Sphingosinicellaceae</taxon>
        <taxon>Sphingosinicella</taxon>
    </lineage>
</organism>
<evidence type="ECO:0000313" key="2">
    <source>
        <dbReference type="EMBL" id="MBB4631993.1"/>
    </source>
</evidence>
<name>A0A7W7B0V9_9SPHN</name>
<dbReference type="CDD" id="cd06558">
    <property type="entry name" value="crotonase-like"/>
    <property type="match status" value="1"/>
</dbReference>
<evidence type="ECO:0000313" key="3">
    <source>
        <dbReference type="Proteomes" id="UP000566324"/>
    </source>
</evidence>
<proteinExistence type="inferred from homology"/>
<dbReference type="AlphaFoldDB" id="A0A7W7B0V9"/>
<dbReference type="PANTHER" id="PTHR43802:SF1">
    <property type="entry name" value="IP11341P-RELATED"/>
    <property type="match status" value="1"/>
</dbReference>
<sequence>MTIAFEVRNSVAYITLNRPERRNAQNMRALMDLHGAMLEADDLKEVRVIVLQGAGKDFCAGGDLEQGMDSGEGRTFDPVDYRGRDNFDDDAWGTERSSTLRLIIQEIHKPVIAKIHGHCLAVGTDIALNCDFLIAADDARIGFPATRGLGSPANHMWLYHLGPQWTKRMLMTGDMLLGKDAERLGLVLKSVPRDKLDEEVDALAARLALVEPGLQATHKRIVNLGVELMGRGTLQRLAAENDARAHQSPAFSEFFGNVKSLGLKEALRIRDEPFGDSIIRFDD</sequence>
<dbReference type="PANTHER" id="PTHR43802">
    <property type="entry name" value="ENOYL-COA HYDRATASE"/>
    <property type="match status" value="1"/>
</dbReference>
<keyword evidence="2" id="KW-0456">Lyase</keyword>
<dbReference type="EC" id="4.2.1.17" evidence="2"/>
<reference evidence="2 3" key="1">
    <citation type="submission" date="2020-08" db="EMBL/GenBank/DDBJ databases">
        <title>Genomic Encyclopedia of Type Strains, Phase IV (KMG-IV): sequencing the most valuable type-strain genomes for metagenomic binning, comparative biology and taxonomic classification.</title>
        <authorList>
            <person name="Goeker M."/>
        </authorList>
    </citation>
    <scope>NUCLEOTIDE SEQUENCE [LARGE SCALE GENOMIC DNA]</scope>
    <source>
        <strain evidence="2 3">DSM 17328</strain>
    </source>
</reference>
<dbReference type="Pfam" id="PF00378">
    <property type="entry name" value="ECH_1"/>
    <property type="match status" value="1"/>
</dbReference>
<dbReference type="Proteomes" id="UP000566324">
    <property type="component" value="Unassembled WGS sequence"/>
</dbReference>
<keyword evidence="3" id="KW-1185">Reference proteome</keyword>
<dbReference type="Gene3D" id="3.90.226.10">
    <property type="entry name" value="2-enoyl-CoA Hydratase, Chain A, domain 1"/>
    <property type="match status" value="1"/>
</dbReference>
<dbReference type="InterPro" id="IPR029045">
    <property type="entry name" value="ClpP/crotonase-like_dom_sf"/>
</dbReference>
<protein>
    <submittedName>
        <fullName evidence="2">Enoyl-CoA hydratase</fullName>
        <ecNumber evidence="2">4.2.1.17</ecNumber>
    </submittedName>
</protein>
<dbReference type="NCBIfam" id="NF006128">
    <property type="entry name" value="PRK08272.1"/>
    <property type="match status" value="1"/>
</dbReference>
<evidence type="ECO:0000256" key="1">
    <source>
        <dbReference type="ARBA" id="ARBA00005254"/>
    </source>
</evidence>
<comment type="caution">
    <text evidence="2">The sequence shown here is derived from an EMBL/GenBank/DDBJ whole genome shotgun (WGS) entry which is preliminary data.</text>
</comment>